<dbReference type="OrthoDB" id="289162at2759"/>
<evidence type="ECO:0000256" key="6">
    <source>
        <dbReference type="ARBA" id="ARBA00022490"/>
    </source>
</evidence>
<proteinExistence type="inferred from homology"/>
<comment type="pathway">
    <text evidence="3">tRNA modification; 5-methoxycarbonylmethyl-2-thiouridine-tRNA biosynthesis.</text>
</comment>
<dbReference type="EMBL" id="KZ110591">
    <property type="protein sequence ID" value="OSX67411.1"/>
    <property type="molecule type" value="Genomic_DNA"/>
</dbReference>
<sequence length="387" mass="41167">MSSFKRRASSTQPPPLSGTRISPGSTSTITTSTGIPSLDDILGGGLPLSCSLLVLAPDTHSAYGELVQKYFISQGLVSGHKLCVVDDDARDILAECMWVPGGAPSASTNAAEDEEDEKAAQHDTKIKIAWRYEQMKQFQTTVPTSNQSSEDYCRVFDLTCRIPDTIVQSAIKAGQLDEIPARQHGATSCPRSVLSPVDREHSAYHGYNRKFATSSSRFVGYCAATPAPVHPSHSPLACALMHGVGRAGSKSWAGSPTPASLSQHSPRPLLDAARALGLGREQPRVQTLHLDLEGGVGERRTTPSANAIALDDVAPVRSHVYGHADGDQTAAPTARAAVHVEIEQASATTAALSITDVPSERTATGGKKTKVKKKVAFMSDRPDLYDF</sequence>
<gene>
    <name evidence="10" type="ORF">POSPLADRAFT_1128795</name>
</gene>
<dbReference type="AlphaFoldDB" id="A0A1X6NFJ5"/>
<evidence type="ECO:0000313" key="10">
    <source>
        <dbReference type="EMBL" id="OSX67411.1"/>
    </source>
</evidence>
<keyword evidence="7" id="KW-0819">tRNA processing</keyword>
<dbReference type="UniPathway" id="UPA00988"/>
<keyword evidence="11" id="KW-1185">Reference proteome</keyword>
<dbReference type="GeneID" id="36328723"/>
<feature type="compositionally biased region" description="Low complexity" evidence="9">
    <location>
        <begin position="17"/>
        <end position="34"/>
    </location>
</feature>
<dbReference type="STRING" id="670580.A0A1X6NFJ5"/>
<dbReference type="GO" id="GO:0008023">
    <property type="term" value="C:transcription elongation factor complex"/>
    <property type="evidence" value="ECO:0007669"/>
    <property type="project" value="TreeGrafter"/>
</dbReference>
<evidence type="ECO:0000256" key="8">
    <source>
        <dbReference type="ARBA" id="ARBA00023242"/>
    </source>
</evidence>
<evidence type="ECO:0000256" key="2">
    <source>
        <dbReference type="ARBA" id="ARBA00004496"/>
    </source>
</evidence>
<name>A0A1X6NFJ5_9APHY</name>
<dbReference type="GO" id="GO:0002098">
    <property type="term" value="P:tRNA wobble uridine modification"/>
    <property type="evidence" value="ECO:0007669"/>
    <property type="project" value="InterPro"/>
</dbReference>
<keyword evidence="8" id="KW-0539">Nucleus</keyword>
<dbReference type="PANTHER" id="PTHR12896">
    <property type="entry name" value="PAX6 NEIGHBOR PROTEIN PAXNEB"/>
    <property type="match status" value="1"/>
</dbReference>
<evidence type="ECO:0000256" key="4">
    <source>
        <dbReference type="ARBA" id="ARBA00007573"/>
    </source>
</evidence>
<keyword evidence="6" id="KW-0963">Cytoplasm</keyword>
<dbReference type="RefSeq" id="XP_024344205.1">
    <property type="nucleotide sequence ID" value="XM_024483774.1"/>
</dbReference>
<dbReference type="Gene3D" id="3.40.50.300">
    <property type="entry name" value="P-loop containing nucleotide triphosphate hydrolases"/>
    <property type="match status" value="1"/>
</dbReference>
<evidence type="ECO:0000256" key="7">
    <source>
        <dbReference type="ARBA" id="ARBA00022694"/>
    </source>
</evidence>
<dbReference type="Pfam" id="PF05625">
    <property type="entry name" value="PAXNEB"/>
    <property type="match status" value="1"/>
</dbReference>
<dbReference type="InterPro" id="IPR027417">
    <property type="entry name" value="P-loop_NTPase"/>
</dbReference>
<accession>A0A1X6NFJ5</accession>
<evidence type="ECO:0000256" key="5">
    <source>
        <dbReference type="ARBA" id="ARBA00020265"/>
    </source>
</evidence>
<dbReference type="InterPro" id="IPR008728">
    <property type="entry name" value="Elongator_complex_protein_4"/>
</dbReference>
<comment type="subcellular location">
    <subcellularLocation>
        <location evidence="2">Cytoplasm</location>
    </subcellularLocation>
    <subcellularLocation>
        <location evidence="1">Nucleus</location>
    </subcellularLocation>
</comment>
<comment type="similarity">
    <text evidence="4">Belongs to the ELP4 family.</text>
</comment>
<protein>
    <recommendedName>
        <fullName evidence="5">Elongator complex protein 4</fullName>
    </recommendedName>
</protein>
<dbReference type="GO" id="GO:0033588">
    <property type="term" value="C:elongator holoenzyme complex"/>
    <property type="evidence" value="ECO:0007669"/>
    <property type="project" value="InterPro"/>
</dbReference>
<dbReference type="GO" id="GO:0005737">
    <property type="term" value="C:cytoplasm"/>
    <property type="evidence" value="ECO:0007669"/>
    <property type="project" value="UniProtKB-SubCell"/>
</dbReference>
<evidence type="ECO:0000313" key="11">
    <source>
        <dbReference type="Proteomes" id="UP000194127"/>
    </source>
</evidence>
<evidence type="ECO:0000256" key="1">
    <source>
        <dbReference type="ARBA" id="ARBA00004123"/>
    </source>
</evidence>
<feature type="region of interest" description="Disordered" evidence="9">
    <location>
        <begin position="1"/>
        <end position="34"/>
    </location>
</feature>
<dbReference type="PANTHER" id="PTHR12896:SF1">
    <property type="entry name" value="ELONGATOR COMPLEX PROTEIN 4"/>
    <property type="match status" value="1"/>
</dbReference>
<dbReference type="CDD" id="cd19494">
    <property type="entry name" value="Elp4"/>
    <property type="match status" value="1"/>
</dbReference>
<reference evidence="10 11" key="1">
    <citation type="submission" date="2017-04" db="EMBL/GenBank/DDBJ databases">
        <title>Genome Sequence of the Model Brown-Rot Fungus Postia placenta SB12.</title>
        <authorList>
            <consortium name="DOE Joint Genome Institute"/>
            <person name="Gaskell J."/>
            <person name="Kersten P."/>
            <person name="Larrondo L.F."/>
            <person name="Canessa P."/>
            <person name="Martinez D."/>
            <person name="Hibbett D."/>
            <person name="Schmoll M."/>
            <person name="Kubicek C.P."/>
            <person name="Martinez A.T."/>
            <person name="Yadav J."/>
            <person name="Master E."/>
            <person name="Magnuson J.K."/>
            <person name="James T."/>
            <person name="Yaver D."/>
            <person name="Berka R."/>
            <person name="Labutti K."/>
            <person name="Lipzen A."/>
            <person name="Aerts A."/>
            <person name="Barry K."/>
            <person name="Henrissat B."/>
            <person name="Blanchette R."/>
            <person name="Grigoriev I."/>
            <person name="Cullen D."/>
        </authorList>
    </citation>
    <scope>NUCLEOTIDE SEQUENCE [LARGE SCALE GENOMIC DNA]</scope>
    <source>
        <strain evidence="10 11">MAD-698-R-SB12</strain>
    </source>
</reference>
<organism evidence="10 11">
    <name type="scientific">Postia placenta MAD-698-R-SB12</name>
    <dbReference type="NCBI Taxonomy" id="670580"/>
    <lineage>
        <taxon>Eukaryota</taxon>
        <taxon>Fungi</taxon>
        <taxon>Dikarya</taxon>
        <taxon>Basidiomycota</taxon>
        <taxon>Agaricomycotina</taxon>
        <taxon>Agaricomycetes</taxon>
        <taxon>Polyporales</taxon>
        <taxon>Adustoporiaceae</taxon>
        <taxon>Rhodonia</taxon>
    </lineage>
</organism>
<dbReference type="Proteomes" id="UP000194127">
    <property type="component" value="Unassembled WGS sequence"/>
</dbReference>
<evidence type="ECO:0000256" key="9">
    <source>
        <dbReference type="SAM" id="MobiDB-lite"/>
    </source>
</evidence>
<evidence type="ECO:0000256" key="3">
    <source>
        <dbReference type="ARBA" id="ARBA00005043"/>
    </source>
</evidence>